<dbReference type="Gene3D" id="3.40.50.2000">
    <property type="entry name" value="Glycogen Phosphorylase B"/>
    <property type="match status" value="1"/>
</dbReference>
<keyword evidence="2" id="KW-1185">Reference proteome</keyword>
<reference evidence="2" key="1">
    <citation type="journal article" date="2019" name="Int. J. Syst. Evol. Microbiol.">
        <title>The Global Catalogue of Microorganisms (GCM) 10K type strain sequencing project: providing services to taxonomists for standard genome sequencing and annotation.</title>
        <authorList>
            <consortium name="The Broad Institute Genomics Platform"/>
            <consortium name="The Broad Institute Genome Sequencing Center for Infectious Disease"/>
            <person name="Wu L."/>
            <person name="Ma J."/>
        </authorList>
    </citation>
    <scope>NUCLEOTIDE SEQUENCE [LARGE SCALE GENOMIC DNA]</scope>
    <source>
        <strain evidence="2">JCM 18956</strain>
    </source>
</reference>
<evidence type="ECO:0008006" key="3">
    <source>
        <dbReference type="Google" id="ProtNLM"/>
    </source>
</evidence>
<protein>
    <recommendedName>
        <fullName evidence="3">Glycosyltransferase involved in cell wall biosynthesis</fullName>
    </recommendedName>
</protein>
<proteinExistence type="predicted"/>
<gene>
    <name evidence="1" type="ORF">GCM10025780_24790</name>
</gene>
<dbReference type="EMBL" id="BAABLM010000005">
    <property type="protein sequence ID" value="GAA4678869.1"/>
    <property type="molecule type" value="Genomic_DNA"/>
</dbReference>
<accession>A0ABP8W1N1</accession>
<comment type="caution">
    <text evidence="1">The sequence shown here is derived from an EMBL/GenBank/DDBJ whole genome shotgun (WGS) entry which is preliminary data.</text>
</comment>
<name>A0ABP8W1N1_9MICO</name>
<sequence length="387" mass="42659">MPLSRIARPTPALLAYPMHGQYKLLSEGYRTRDGHLIEWAGRLTAGRGGVTVVSRPEPKAYFRRATGREPAFGTRSIDTTTWRLPDPRDRRRWWVRSLSAYPKLATAPDVPAIVWNPFCALAPTERSPFGGGRAVTLDLLDDWTTHFAFQGIRDEVEAAYRESFRRASFVTANGAGTEALARRFGRDDVTLVPNGCDAERFSRHSRATGPLTVGYVGKIGRRLDLTEVVTTISRLPELDFVFAGPFLDAGYREALEALPNVRLLLDVHYDSVPALLETFDVGWVPHRVGGGEVGGDVIKTYEYRAAGLPVLATPFEGVSDQGLDQVTVLPAPAHAEHLRRLAARGPRVRRVPSALPAAASWQHKTRAVLNNLGVLTTWPEPGDRTTP</sequence>
<dbReference type="RefSeq" id="WP_345376207.1">
    <property type="nucleotide sequence ID" value="NZ_BAABLM010000005.1"/>
</dbReference>
<dbReference type="Proteomes" id="UP001501295">
    <property type="component" value="Unassembled WGS sequence"/>
</dbReference>
<dbReference type="SUPFAM" id="SSF53756">
    <property type="entry name" value="UDP-Glycosyltransferase/glycogen phosphorylase"/>
    <property type="match status" value="1"/>
</dbReference>
<evidence type="ECO:0000313" key="1">
    <source>
        <dbReference type="EMBL" id="GAA4678869.1"/>
    </source>
</evidence>
<organism evidence="1 2">
    <name type="scientific">Frondihabitans cladoniiphilus</name>
    <dbReference type="NCBI Taxonomy" id="715785"/>
    <lineage>
        <taxon>Bacteria</taxon>
        <taxon>Bacillati</taxon>
        <taxon>Actinomycetota</taxon>
        <taxon>Actinomycetes</taxon>
        <taxon>Micrococcales</taxon>
        <taxon>Microbacteriaceae</taxon>
        <taxon>Frondihabitans</taxon>
    </lineage>
</organism>
<evidence type="ECO:0000313" key="2">
    <source>
        <dbReference type="Proteomes" id="UP001501295"/>
    </source>
</evidence>